<evidence type="ECO:0000256" key="5">
    <source>
        <dbReference type="ARBA" id="ARBA00022692"/>
    </source>
</evidence>
<evidence type="ECO:0000256" key="6">
    <source>
        <dbReference type="ARBA" id="ARBA00022989"/>
    </source>
</evidence>
<proteinExistence type="predicted"/>
<evidence type="ECO:0000256" key="4">
    <source>
        <dbReference type="ARBA" id="ARBA00022679"/>
    </source>
</evidence>
<feature type="transmembrane region" description="Helical" evidence="8">
    <location>
        <begin position="324"/>
        <end position="345"/>
    </location>
</feature>
<dbReference type="AlphaFoldDB" id="A0AA46I5A1"/>
<dbReference type="GO" id="GO:0005886">
    <property type="term" value="C:plasma membrane"/>
    <property type="evidence" value="ECO:0007669"/>
    <property type="project" value="UniProtKB-SubCell"/>
</dbReference>
<comment type="subcellular location">
    <subcellularLocation>
        <location evidence="1">Cell membrane</location>
        <topology evidence="1">Multi-pass membrane protein</topology>
    </subcellularLocation>
</comment>
<evidence type="ECO:0000259" key="9">
    <source>
        <dbReference type="Pfam" id="PF13231"/>
    </source>
</evidence>
<keyword evidence="2" id="KW-1003">Cell membrane</keyword>
<reference evidence="10 11" key="1">
    <citation type="submission" date="2019-03" db="EMBL/GenBank/DDBJ databases">
        <title>Genomic Encyclopedia of Type Strains, Phase IV (KMG-IV): sequencing the most valuable type-strain genomes for metagenomic binning, comparative biology and taxonomic classification.</title>
        <authorList>
            <person name="Goeker M."/>
        </authorList>
    </citation>
    <scope>NUCLEOTIDE SEQUENCE [LARGE SCALE GENOMIC DNA]</scope>
    <source>
        <strain evidence="10 11">DSM 100055</strain>
    </source>
</reference>
<gene>
    <name evidence="10" type="ORF">EV215_1450</name>
</gene>
<dbReference type="Proteomes" id="UP000294678">
    <property type="component" value="Unassembled WGS sequence"/>
</dbReference>
<dbReference type="InterPro" id="IPR038731">
    <property type="entry name" value="RgtA/B/C-like"/>
</dbReference>
<feature type="transmembrane region" description="Helical" evidence="8">
    <location>
        <begin position="271"/>
        <end position="291"/>
    </location>
</feature>
<keyword evidence="7 8" id="KW-0472">Membrane</keyword>
<accession>A0AA46I5A1</accession>
<feature type="transmembrane region" description="Helical" evidence="8">
    <location>
        <begin position="297"/>
        <end position="317"/>
    </location>
</feature>
<feature type="transmembrane region" description="Helical" evidence="8">
    <location>
        <begin position="194"/>
        <end position="215"/>
    </location>
</feature>
<evidence type="ECO:0000313" key="10">
    <source>
        <dbReference type="EMBL" id="TDT69108.1"/>
    </source>
</evidence>
<dbReference type="GO" id="GO:0016763">
    <property type="term" value="F:pentosyltransferase activity"/>
    <property type="evidence" value="ECO:0007669"/>
    <property type="project" value="TreeGrafter"/>
</dbReference>
<organism evidence="10 11">
    <name type="scientific">Hypnocyclicus thermotrophus</name>
    <dbReference type="NCBI Taxonomy" id="1627895"/>
    <lineage>
        <taxon>Bacteria</taxon>
        <taxon>Fusobacteriati</taxon>
        <taxon>Fusobacteriota</taxon>
        <taxon>Fusobacteriia</taxon>
        <taxon>Fusobacteriales</taxon>
        <taxon>Fusobacteriaceae</taxon>
        <taxon>Hypnocyclicus</taxon>
    </lineage>
</organism>
<feature type="transmembrane region" description="Helical" evidence="8">
    <location>
        <begin position="151"/>
        <end position="182"/>
    </location>
</feature>
<dbReference type="InterPro" id="IPR050297">
    <property type="entry name" value="LipidA_mod_glycosyltrf_83"/>
</dbReference>
<feature type="domain" description="Glycosyltransferase RgtA/B/C/D-like" evidence="9">
    <location>
        <begin position="51"/>
        <end position="212"/>
    </location>
</feature>
<feature type="transmembrane region" description="Helical" evidence="8">
    <location>
        <begin position="12"/>
        <end position="32"/>
    </location>
</feature>
<dbReference type="RefSeq" id="WP_134113321.1">
    <property type="nucleotide sequence ID" value="NZ_SOBG01000006.1"/>
</dbReference>
<evidence type="ECO:0000313" key="11">
    <source>
        <dbReference type="Proteomes" id="UP000294678"/>
    </source>
</evidence>
<dbReference type="PANTHER" id="PTHR33908">
    <property type="entry name" value="MANNOSYLTRANSFERASE YKCB-RELATED"/>
    <property type="match status" value="1"/>
</dbReference>
<evidence type="ECO:0000256" key="2">
    <source>
        <dbReference type="ARBA" id="ARBA00022475"/>
    </source>
</evidence>
<name>A0AA46I5A1_9FUSO</name>
<feature type="transmembrane region" description="Helical" evidence="8">
    <location>
        <begin position="80"/>
        <end position="98"/>
    </location>
</feature>
<comment type="caution">
    <text evidence="10">The sequence shown here is derived from an EMBL/GenBank/DDBJ whole genome shotgun (WGS) entry which is preliminary data.</text>
</comment>
<keyword evidence="3" id="KW-0328">Glycosyltransferase</keyword>
<protein>
    <submittedName>
        <fullName evidence="10">Undecaprenyl-diphosphatase</fullName>
    </submittedName>
</protein>
<keyword evidence="4" id="KW-0808">Transferase</keyword>
<dbReference type="PANTHER" id="PTHR33908:SF11">
    <property type="entry name" value="MEMBRANE PROTEIN"/>
    <property type="match status" value="1"/>
</dbReference>
<feature type="transmembrane region" description="Helical" evidence="8">
    <location>
        <begin position="235"/>
        <end position="259"/>
    </location>
</feature>
<sequence>MFEKILKKNRVLIVLLIFFIIRLIWGTVLNLTDDEAYYWMWSNHLGISYYDHPPMIAYFIKIFTLIFGNNNFAVRLPANIGILIVSLLIYKISIYLFYDKKRAFWSVILFNIIPLFALAGIMSLPDTPLLIFYTLSLYIFIKIIKEKKEKYWYLLGIVVGLGLISKYNMFMVYPAIFFYLIFDKEERFWFTKKEVYLGFVLSLLLFLPVIIWNIQHDFISFSFHLVERQKKVYKFRPYLFSQFLFGQIAIVSPIIFVGLFKESIKNFNKKYVKLLIFYALPLVAIFTISSFSNPSKVHWLATAYIPLLIVYTHSVNLRKKSFNIGWKTALGLSLIIYIHLIYPILPIPEKDDITTDMYGWDKVGKIVQNMYTDKNNWFIFGSRYQTASQLYFYLPNKDYVYSLNKKIEQFDFLQNEKNLIGKNGIFIAHSFYNDDPRGIYDFDKVKLIKTIDIKRKNKVYRTFYIYKCYNYKGLK</sequence>
<dbReference type="GO" id="GO:0009103">
    <property type="term" value="P:lipopolysaccharide biosynthetic process"/>
    <property type="evidence" value="ECO:0007669"/>
    <property type="project" value="UniProtKB-ARBA"/>
</dbReference>
<dbReference type="Pfam" id="PF13231">
    <property type="entry name" value="PMT_2"/>
    <property type="match status" value="1"/>
</dbReference>
<keyword evidence="6 8" id="KW-1133">Transmembrane helix</keyword>
<dbReference type="EMBL" id="SOBG01000006">
    <property type="protein sequence ID" value="TDT69108.1"/>
    <property type="molecule type" value="Genomic_DNA"/>
</dbReference>
<evidence type="ECO:0000256" key="1">
    <source>
        <dbReference type="ARBA" id="ARBA00004651"/>
    </source>
</evidence>
<keyword evidence="11" id="KW-1185">Reference proteome</keyword>
<evidence type="ECO:0000256" key="7">
    <source>
        <dbReference type="ARBA" id="ARBA00023136"/>
    </source>
</evidence>
<evidence type="ECO:0000256" key="8">
    <source>
        <dbReference type="SAM" id="Phobius"/>
    </source>
</evidence>
<evidence type="ECO:0000256" key="3">
    <source>
        <dbReference type="ARBA" id="ARBA00022676"/>
    </source>
</evidence>
<feature type="transmembrane region" description="Helical" evidence="8">
    <location>
        <begin position="104"/>
        <end position="122"/>
    </location>
</feature>
<keyword evidence="5 8" id="KW-0812">Transmembrane</keyword>